<geneLocation type="plasmid" evidence="3 4">
    <name>pBM600</name>
</geneLocation>
<dbReference type="CDD" id="cd03801">
    <property type="entry name" value="GT4_PimA-like"/>
    <property type="match status" value="1"/>
</dbReference>
<evidence type="ECO:0000313" key="4">
    <source>
        <dbReference type="Proteomes" id="UP000000935"/>
    </source>
</evidence>
<organism evidence="3 4">
    <name type="scientific">Priestia megaterium (strain ATCC 12872 / QMB1551)</name>
    <name type="common">Bacillus megaterium</name>
    <dbReference type="NCBI Taxonomy" id="545693"/>
    <lineage>
        <taxon>Bacteria</taxon>
        <taxon>Bacillati</taxon>
        <taxon>Bacillota</taxon>
        <taxon>Bacilli</taxon>
        <taxon>Bacillales</taxon>
        <taxon>Bacillaceae</taxon>
        <taxon>Priestia</taxon>
    </lineage>
</organism>
<dbReference type="EC" id="2.4.1.-" evidence="3"/>
<dbReference type="SUPFAM" id="SSF53756">
    <property type="entry name" value="UDP-Glycosyltransferase/glycogen phosphorylase"/>
    <property type="match status" value="1"/>
</dbReference>
<evidence type="ECO:0000313" key="3">
    <source>
        <dbReference type="EMBL" id="ADE72448.1"/>
    </source>
</evidence>
<keyword evidence="3" id="KW-0328">Glycosyltransferase</keyword>
<dbReference type="InterPro" id="IPR001296">
    <property type="entry name" value="Glyco_trans_1"/>
</dbReference>
<dbReference type="CAZy" id="GT4">
    <property type="family name" value="Glycosyltransferase Family 4"/>
</dbReference>
<keyword evidence="4" id="KW-1185">Reference proteome</keyword>
<feature type="domain" description="Glycosyl transferase family 1" evidence="1">
    <location>
        <begin position="228"/>
        <end position="386"/>
    </location>
</feature>
<dbReference type="PANTHER" id="PTHR45947:SF14">
    <property type="entry name" value="SLL1723 PROTEIN"/>
    <property type="match status" value="1"/>
</dbReference>
<dbReference type="PANTHER" id="PTHR45947">
    <property type="entry name" value="SULFOQUINOVOSYL TRANSFERASE SQD2"/>
    <property type="match status" value="1"/>
</dbReference>
<dbReference type="HOGENOM" id="CLU_009583_2_5_9"/>
<dbReference type="Pfam" id="PF00534">
    <property type="entry name" value="Glycos_transf_1"/>
    <property type="match status" value="1"/>
</dbReference>
<accession>D5E3S3</accession>
<evidence type="ECO:0000259" key="2">
    <source>
        <dbReference type="Pfam" id="PF13439"/>
    </source>
</evidence>
<keyword evidence="3" id="KW-0614">Plasmid</keyword>
<name>D5E3S3_PRIM1</name>
<feature type="domain" description="Glycosyltransferase subfamily 4-like N-terminal" evidence="2">
    <location>
        <begin position="21"/>
        <end position="213"/>
    </location>
</feature>
<evidence type="ECO:0000259" key="1">
    <source>
        <dbReference type="Pfam" id="PF00534"/>
    </source>
</evidence>
<proteinExistence type="predicted"/>
<dbReference type="KEGG" id="bmq:BMQ_pBM60015"/>
<gene>
    <name evidence="3" type="ordered locus">BMQ_pBM60015</name>
</gene>
<dbReference type="EMBL" id="CP001989">
    <property type="protein sequence ID" value="ADE72448.1"/>
    <property type="molecule type" value="Genomic_DNA"/>
</dbReference>
<dbReference type="AlphaFoldDB" id="D5E3S3"/>
<dbReference type="Pfam" id="PF13439">
    <property type="entry name" value="Glyco_transf_4"/>
    <property type="match status" value="1"/>
</dbReference>
<dbReference type="Gene3D" id="3.40.50.2000">
    <property type="entry name" value="Glycogen Phosphorylase B"/>
    <property type="match status" value="2"/>
</dbReference>
<dbReference type="InterPro" id="IPR028098">
    <property type="entry name" value="Glyco_trans_4-like_N"/>
</dbReference>
<keyword evidence="3" id="KW-0808">Transferase</keyword>
<reference evidence="3 4" key="1">
    <citation type="journal article" date="2011" name="J. Bacteriol.">
        <title>Genome sequences of the biotechnologically important Bacillus megaterium strains QM B1551 and DSM319.</title>
        <authorList>
            <person name="Eppinger M."/>
            <person name="Bunk B."/>
            <person name="Johns M.A."/>
            <person name="Edirisinghe J.N."/>
            <person name="Kutumbaka K.K."/>
            <person name="Koenig S.S."/>
            <person name="Huot Creasy H."/>
            <person name="Rosovitz M.J."/>
            <person name="Riley D.R."/>
            <person name="Daugherty S."/>
            <person name="Martin M."/>
            <person name="Elbourne L.D."/>
            <person name="Paulsen I."/>
            <person name="Biedendieck R."/>
            <person name="Braun C."/>
            <person name="Grayburn S."/>
            <person name="Dhingra S."/>
            <person name="Lukyanchuk V."/>
            <person name="Ball B."/>
            <person name="Ul-Qamar R."/>
            <person name="Seibel J."/>
            <person name="Bremer E."/>
            <person name="Jahn D."/>
            <person name="Ravel J."/>
            <person name="Vary P.S."/>
        </authorList>
    </citation>
    <scope>NUCLEOTIDE SEQUENCE [LARGE SCALE GENOMIC DNA]</scope>
    <source>
        <strain evidence="4">ATCC 12872 / QMB1551</strain>
        <plasmid evidence="3">pBM600</plasmid>
    </source>
</reference>
<protein>
    <submittedName>
        <fullName evidence="3">Glycosyl transferase, group 1 family protein</fullName>
        <ecNumber evidence="3">2.4.1.-</ecNumber>
    </submittedName>
</protein>
<dbReference type="Proteomes" id="UP000000935">
    <property type="component" value="Plasmid pBM600"/>
</dbReference>
<sequence>MKRGAKFMKILLATFWEVPHVGGVWNYMQQLKEELEALGHEVDLLGHGAGNESVHIVNKNQEFIKDEFSLIAKLAQKEENHPLLYKDEVVKFYEKQRLGYIEGVTYLGIDQYDIIHTQDVVSTACISPLKPEKTALVATIHGCVAHELNHYVKNTLKSSTADIACKYFNELEHTGAMSADCTVVANNWLKNILLKEFQVQEEKLTVFHYGYDINSFLQRMQTPSTLRARVGQQVIIYTGRLVEIKGIHHLLSALSELKKLKKGWVCWIVGDGDKKAELKAQSRALGLGKRVVFLGNRNDVPSLLSLANIFVLPSLIENQPLSVIEAQLAGKPVIVSDAGGLPEMVKHGSTGIISPAGDPNSLCENIYNLLINPEYRESLGAKAQEWALNHWSQKKAVDKVLNVYEKVLSHRS</sequence>
<dbReference type="InterPro" id="IPR050194">
    <property type="entry name" value="Glycosyltransferase_grp1"/>
</dbReference>
<dbReference type="GO" id="GO:0016757">
    <property type="term" value="F:glycosyltransferase activity"/>
    <property type="evidence" value="ECO:0007669"/>
    <property type="project" value="UniProtKB-KW"/>
</dbReference>